<evidence type="ECO:0000313" key="6">
    <source>
        <dbReference type="EMBL" id="RDV05011.1"/>
    </source>
</evidence>
<dbReference type="OrthoDB" id="9773738at2"/>
<dbReference type="CDD" id="cd16277">
    <property type="entry name" value="metallo-hydrolase-like_MBL-fold"/>
    <property type="match status" value="1"/>
</dbReference>
<keyword evidence="3 6" id="KW-0378">Hydrolase</keyword>
<dbReference type="EMBL" id="QRGO01000001">
    <property type="protein sequence ID" value="RDV05011.1"/>
    <property type="molecule type" value="Genomic_DNA"/>
</dbReference>
<comment type="similarity">
    <text evidence="1">Belongs to the metallo-beta-lactamase superfamily.</text>
</comment>
<dbReference type="InterPro" id="IPR036866">
    <property type="entry name" value="RibonucZ/Hydroxyglut_hydro"/>
</dbReference>
<evidence type="ECO:0000256" key="3">
    <source>
        <dbReference type="ARBA" id="ARBA00022801"/>
    </source>
</evidence>
<sequence length="290" mass="32458">MIGNWRIGDIKVANIVEYFGPTHQPEVVFPEFDRAVFGRREAELPPMHWYPEMNRFVIGIQIWVVFAPPNIVVVDTGVGNGKPRPAARMDQLNTLLPAWLEATGVKPDQVTHVVMTHLHSDHVGWNTVLDNGRWVPTFPNARYLMPKRDFDYFKDLSESGKAGEPSFSDSVQPILDAGLADFINGQAEVADCLQVTDAIGHTPGQLNYWLRSRGETGVFSADILHHPVQVLNPGWNTAFCVLPDEAKATRLKFLHEASRTEALVMPCHFPPPHCGFIRRQGDAFAYEPAV</sequence>
<proteinExistence type="inferred from homology"/>
<dbReference type="GO" id="GO:0046872">
    <property type="term" value="F:metal ion binding"/>
    <property type="evidence" value="ECO:0007669"/>
    <property type="project" value="UniProtKB-KW"/>
</dbReference>
<dbReference type="GO" id="GO:0016787">
    <property type="term" value="F:hydrolase activity"/>
    <property type="evidence" value="ECO:0007669"/>
    <property type="project" value="UniProtKB-KW"/>
</dbReference>
<gene>
    <name evidence="6" type="ORF">DXH78_10815</name>
</gene>
<organism evidence="6 7">
    <name type="scientific">Undibacter mobilis</name>
    <dbReference type="NCBI Taxonomy" id="2292256"/>
    <lineage>
        <taxon>Bacteria</taxon>
        <taxon>Pseudomonadati</taxon>
        <taxon>Pseudomonadota</taxon>
        <taxon>Alphaproteobacteria</taxon>
        <taxon>Hyphomicrobiales</taxon>
        <taxon>Nitrobacteraceae</taxon>
        <taxon>Undibacter</taxon>
    </lineage>
</organism>
<dbReference type="RefSeq" id="WP_115517035.1">
    <property type="nucleotide sequence ID" value="NZ_QRGO01000001.1"/>
</dbReference>
<dbReference type="InterPro" id="IPR051013">
    <property type="entry name" value="MBL_superfamily_lactonases"/>
</dbReference>
<feature type="domain" description="Metallo-beta-lactamase" evidence="5">
    <location>
        <begin position="59"/>
        <end position="268"/>
    </location>
</feature>
<dbReference type="Proteomes" id="UP000263993">
    <property type="component" value="Unassembled WGS sequence"/>
</dbReference>
<evidence type="ECO:0000256" key="2">
    <source>
        <dbReference type="ARBA" id="ARBA00022723"/>
    </source>
</evidence>
<keyword evidence="2" id="KW-0479">Metal-binding</keyword>
<dbReference type="PANTHER" id="PTHR42978:SF6">
    <property type="entry name" value="QUORUM-QUENCHING LACTONASE YTNP-RELATED"/>
    <property type="match status" value="1"/>
</dbReference>
<dbReference type="SUPFAM" id="SSF56281">
    <property type="entry name" value="Metallo-hydrolase/oxidoreductase"/>
    <property type="match status" value="1"/>
</dbReference>
<dbReference type="Gene3D" id="3.60.15.10">
    <property type="entry name" value="Ribonuclease Z/Hydroxyacylglutathione hydrolase-like"/>
    <property type="match status" value="1"/>
</dbReference>
<keyword evidence="7" id="KW-1185">Reference proteome</keyword>
<evidence type="ECO:0000259" key="5">
    <source>
        <dbReference type="SMART" id="SM00849"/>
    </source>
</evidence>
<dbReference type="PANTHER" id="PTHR42978">
    <property type="entry name" value="QUORUM-QUENCHING LACTONASE YTNP-RELATED-RELATED"/>
    <property type="match status" value="1"/>
</dbReference>
<reference evidence="7" key="1">
    <citation type="submission" date="2018-08" db="EMBL/GenBank/DDBJ databases">
        <authorList>
            <person name="Kim S.-J."/>
            <person name="Jung G.-Y."/>
        </authorList>
    </citation>
    <scope>NUCLEOTIDE SEQUENCE [LARGE SCALE GENOMIC DNA]</scope>
    <source>
        <strain evidence="7">GY_H</strain>
    </source>
</reference>
<protein>
    <submittedName>
        <fullName evidence="6">MBL fold metallo-hydrolase</fullName>
    </submittedName>
</protein>
<dbReference type="Pfam" id="PF00753">
    <property type="entry name" value="Lactamase_B"/>
    <property type="match status" value="1"/>
</dbReference>
<evidence type="ECO:0000256" key="4">
    <source>
        <dbReference type="ARBA" id="ARBA00022833"/>
    </source>
</evidence>
<evidence type="ECO:0000256" key="1">
    <source>
        <dbReference type="ARBA" id="ARBA00007749"/>
    </source>
</evidence>
<dbReference type="InterPro" id="IPR001279">
    <property type="entry name" value="Metallo-B-lactamas"/>
</dbReference>
<dbReference type="SMART" id="SM00849">
    <property type="entry name" value="Lactamase_B"/>
    <property type="match status" value="1"/>
</dbReference>
<name>A0A371BCC5_9BRAD</name>
<evidence type="ECO:0000313" key="7">
    <source>
        <dbReference type="Proteomes" id="UP000263993"/>
    </source>
</evidence>
<accession>A0A371BCC5</accession>
<comment type="caution">
    <text evidence="6">The sequence shown here is derived from an EMBL/GenBank/DDBJ whole genome shotgun (WGS) entry which is preliminary data.</text>
</comment>
<dbReference type="AlphaFoldDB" id="A0A371BCC5"/>
<keyword evidence="4" id="KW-0862">Zinc</keyword>